<dbReference type="PANTHER" id="PTHR36511:SF3">
    <property type="entry name" value="ANTITOXIN HIGA-2"/>
    <property type="match status" value="1"/>
</dbReference>
<dbReference type="Proteomes" id="UP001156870">
    <property type="component" value="Unassembled WGS sequence"/>
</dbReference>
<sequence length="190" mass="21479">MNNEISRARNQTGLSQNEFAQALQISPRTLQEWEQGRRSPSGSAKALIRIAIKHPEIIRESFESLEATKDTTSSLLNKMANLLLDGDEIAFSDLVLDWYRSGLDCQLTPKPRDTDARMLALKACIVERLVEVFNMAPHNANQSAPNWASSVKGVNEVVKLQSDRLLEDEDYCDAFEKRGFLVAKNFMFFI</sequence>
<dbReference type="SUPFAM" id="SSF47413">
    <property type="entry name" value="lambda repressor-like DNA-binding domains"/>
    <property type="match status" value="1"/>
</dbReference>
<evidence type="ECO:0000256" key="2">
    <source>
        <dbReference type="ARBA" id="ARBA00023125"/>
    </source>
</evidence>
<dbReference type="InterPro" id="IPR010982">
    <property type="entry name" value="Lambda_DNA-bd_dom_sf"/>
</dbReference>
<dbReference type="Gene3D" id="1.10.260.40">
    <property type="entry name" value="lambda repressor-like DNA-binding domains"/>
    <property type="match status" value="1"/>
</dbReference>
<comment type="caution">
    <text evidence="5">The sequence shown here is derived from an EMBL/GenBank/DDBJ whole genome shotgun (WGS) entry which is preliminary data.</text>
</comment>
<evidence type="ECO:0000256" key="3">
    <source>
        <dbReference type="ARBA" id="ARBA00023163"/>
    </source>
</evidence>
<evidence type="ECO:0000313" key="5">
    <source>
        <dbReference type="EMBL" id="GLS26402.1"/>
    </source>
</evidence>
<proteinExistence type="predicted"/>
<dbReference type="AlphaFoldDB" id="A0AA37T7S9"/>
<evidence type="ECO:0000256" key="1">
    <source>
        <dbReference type="ARBA" id="ARBA00023015"/>
    </source>
</evidence>
<dbReference type="RefSeq" id="WP_416053960.1">
    <property type="nucleotide sequence ID" value="NZ_BSPD01000045.1"/>
</dbReference>
<protein>
    <recommendedName>
        <fullName evidence="4">HTH cro/C1-type domain-containing protein</fullName>
    </recommendedName>
</protein>
<name>A0AA37T7S9_9GAMM</name>
<gene>
    <name evidence="5" type="ORF">GCM10007877_21170</name>
</gene>
<dbReference type="SMART" id="SM00530">
    <property type="entry name" value="HTH_XRE"/>
    <property type="match status" value="1"/>
</dbReference>
<feature type="domain" description="HTH cro/C1-type" evidence="4">
    <location>
        <begin position="5"/>
        <end position="41"/>
    </location>
</feature>
<evidence type="ECO:0000259" key="4">
    <source>
        <dbReference type="PROSITE" id="PS50943"/>
    </source>
</evidence>
<dbReference type="PROSITE" id="PS50943">
    <property type="entry name" value="HTH_CROC1"/>
    <property type="match status" value="1"/>
</dbReference>
<accession>A0AA37T7S9</accession>
<dbReference type="EMBL" id="BSPD01000045">
    <property type="protein sequence ID" value="GLS26402.1"/>
    <property type="molecule type" value="Genomic_DNA"/>
</dbReference>
<dbReference type="InterPro" id="IPR001387">
    <property type="entry name" value="Cro/C1-type_HTH"/>
</dbReference>
<dbReference type="GO" id="GO:0003677">
    <property type="term" value="F:DNA binding"/>
    <property type="evidence" value="ECO:0007669"/>
    <property type="project" value="UniProtKB-KW"/>
</dbReference>
<dbReference type="CDD" id="cd00093">
    <property type="entry name" value="HTH_XRE"/>
    <property type="match status" value="1"/>
</dbReference>
<dbReference type="InterPro" id="IPR052359">
    <property type="entry name" value="HTH-type_reg/antitoxin"/>
</dbReference>
<keyword evidence="6" id="KW-1185">Reference proteome</keyword>
<reference evidence="5 6" key="1">
    <citation type="journal article" date="2014" name="Int. J. Syst. Evol. Microbiol.">
        <title>Complete genome sequence of Corynebacterium casei LMG S-19264T (=DSM 44701T), isolated from a smear-ripened cheese.</title>
        <authorList>
            <consortium name="US DOE Joint Genome Institute (JGI-PGF)"/>
            <person name="Walter F."/>
            <person name="Albersmeier A."/>
            <person name="Kalinowski J."/>
            <person name="Ruckert C."/>
        </authorList>
    </citation>
    <scope>NUCLEOTIDE SEQUENCE [LARGE SCALE GENOMIC DNA]</scope>
    <source>
        <strain evidence="5 6">NBRC 110095</strain>
    </source>
</reference>
<evidence type="ECO:0000313" key="6">
    <source>
        <dbReference type="Proteomes" id="UP001156870"/>
    </source>
</evidence>
<dbReference type="PANTHER" id="PTHR36511">
    <property type="entry name" value="MERR FAMILY BACTERIAL REGULATORY PROTEIN"/>
    <property type="match status" value="1"/>
</dbReference>
<keyword evidence="3" id="KW-0804">Transcription</keyword>
<dbReference type="Pfam" id="PF01381">
    <property type="entry name" value="HTH_3"/>
    <property type="match status" value="1"/>
</dbReference>
<keyword evidence="2" id="KW-0238">DNA-binding</keyword>
<keyword evidence="1" id="KW-0805">Transcription regulation</keyword>
<organism evidence="5 6">
    <name type="scientific">Marinibactrum halimedae</name>
    <dbReference type="NCBI Taxonomy" id="1444977"/>
    <lineage>
        <taxon>Bacteria</taxon>
        <taxon>Pseudomonadati</taxon>
        <taxon>Pseudomonadota</taxon>
        <taxon>Gammaproteobacteria</taxon>
        <taxon>Cellvibrionales</taxon>
        <taxon>Cellvibrionaceae</taxon>
        <taxon>Marinibactrum</taxon>
    </lineage>
</organism>